<dbReference type="InterPro" id="IPR036236">
    <property type="entry name" value="Znf_C2H2_sf"/>
</dbReference>
<dbReference type="EnsemblMetazoa" id="AFUN010927-RA">
    <property type="protein sequence ID" value="AFUN010927-PA"/>
    <property type="gene ID" value="AFUN010927"/>
</dbReference>
<feature type="compositionally biased region" description="Low complexity" evidence="12">
    <location>
        <begin position="638"/>
        <end position="650"/>
    </location>
</feature>
<evidence type="ECO:0000256" key="2">
    <source>
        <dbReference type="ARBA" id="ARBA00006991"/>
    </source>
</evidence>
<keyword evidence="7" id="KW-0805">Transcription regulation</keyword>
<evidence type="ECO:0000256" key="10">
    <source>
        <dbReference type="ARBA" id="ARBA00023242"/>
    </source>
</evidence>
<dbReference type="SMART" id="SM00355">
    <property type="entry name" value="ZnF_C2H2"/>
    <property type="match status" value="12"/>
</dbReference>
<feature type="compositionally biased region" description="Basic and acidic residues" evidence="12">
    <location>
        <begin position="742"/>
        <end position="755"/>
    </location>
</feature>
<feature type="compositionally biased region" description="Acidic residues" evidence="12">
    <location>
        <begin position="56"/>
        <end position="75"/>
    </location>
</feature>
<dbReference type="FunFam" id="3.30.160.60:FF:001289">
    <property type="entry name" value="Zinc finger protein 574"/>
    <property type="match status" value="1"/>
</dbReference>
<dbReference type="GO" id="GO:0000978">
    <property type="term" value="F:RNA polymerase II cis-regulatory region sequence-specific DNA binding"/>
    <property type="evidence" value="ECO:0007669"/>
    <property type="project" value="TreeGrafter"/>
</dbReference>
<dbReference type="VEuPathDB" id="VectorBase:AFUN2_002684"/>
<evidence type="ECO:0000256" key="4">
    <source>
        <dbReference type="ARBA" id="ARBA00022737"/>
    </source>
</evidence>
<feature type="domain" description="C2H2-type" evidence="13">
    <location>
        <begin position="223"/>
        <end position="251"/>
    </location>
</feature>
<evidence type="ECO:0000256" key="5">
    <source>
        <dbReference type="ARBA" id="ARBA00022771"/>
    </source>
</evidence>
<dbReference type="PANTHER" id="PTHR24393:SF15">
    <property type="entry name" value="IP01243P-RELATED"/>
    <property type="match status" value="1"/>
</dbReference>
<feature type="domain" description="C2H2-type" evidence="13">
    <location>
        <begin position="195"/>
        <end position="222"/>
    </location>
</feature>
<organism evidence="14">
    <name type="scientific">Anopheles funestus</name>
    <name type="common">African malaria mosquito</name>
    <dbReference type="NCBI Taxonomy" id="62324"/>
    <lineage>
        <taxon>Eukaryota</taxon>
        <taxon>Metazoa</taxon>
        <taxon>Ecdysozoa</taxon>
        <taxon>Arthropoda</taxon>
        <taxon>Hexapoda</taxon>
        <taxon>Insecta</taxon>
        <taxon>Pterygota</taxon>
        <taxon>Neoptera</taxon>
        <taxon>Endopterygota</taxon>
        <taxon>Diptera</taxon>
        <taxon>Nematocera</taxon>
        <taxon>Culicoidea</taxon>
        <taxon>Culicidae</taxon>
        <taxon>Anophelinae</taxon>
        <taxon>Anopheles</taxon>
    </lineage>
</organism>
<evidence type="ECO:0000256" key="9">
    <source>
        <dbReference type="ARBA" id="ARBA00023163"/>
    </source>
</evidence>
<feature type="region of interest" description="Disordered" evidence="12">
    <location>
        <begin position="45"/>
        <end position="75"/>
    </location>
</feature>
<feature type="domain" description="C2H2-type" evidence="13">
    <location>
        <begin position="458"/>
        <end position="485"/>
    </location>
</feature>
<evidence type="ECO:0000313" key="14">
    <source>
        <dbReference type="EnsemblMetazoa" id="AFUN010927-PA"/>
    </source>
</evidence>
<feature type="compositionally biased region" description="Basic residues" evidence="12">
    <location>
        <begin position="756"/>
        <end position="769"/>
    </location>
</feature>
<dbReference type="FunFam" id="3.30.160.60:FF:002343">
    <property type="entry name" value="Zinc finger protein 33A"/>
    <property type="match status" value="1"/>
</dbReference>
<evidence type="ECO:0000256" key="7">
    <source>
        <dbReference type="ARBA" id="ARBA00023015"/>
    </source>
</evidence>
<keyword evidence="3" id="KW-0479">Metal-binding</keyword>
<dbReference type="FunFam" id="3.30.160.60:FF:000072">
    <property type="entry name" value="zinc finger protein 143 isoform X1"/>
    <property type="match status" value="1"/>
</dbReference>
<keyword evidence="6" id="KW-0862">Zinc</keyword>
<dbReference type="VEuPathDB" id="VectorBase:AFUN010927"/>
<evidence type="ECO:0000256" key="12">
    <source>
        <dbReference type="SAM" id="MobiDB-lite"/>
    </source>
</evidence>
<dbReference type="FunFam" id="3.30.160.60:FF:000012">
    <property type="entry name" value="RB-associated KRAB zinc finger protein-like"/>
    <property type="match status" value="1"/>
</dbReference>
<dbReference type="FunFam" id="3.30.160.60:FF:000624">
    <property type="entry name" value="zinc finger protein 697"/>
    <property type="match status" value="1"/>
</dbReference>
<evidence type="ECO:0000256" key="11">
    <source>
        <dbReference type="PROSITE-ProRule" id="PRU00042"/>
    </source>
</evidence>
<feature type="domain" description="C2H2-type" evidence="13">
    <location>
        <begin position="373"/>
        <end position="400"/>
    </location>
</feature>
<feature type="compositionally biased region" description="Polar residues" evidence="12">
    <location>
        <begin position="679"/>
        <end position="688"/>
    </location>
</feature>
<keyword evidence="9" id="KW-0804">Transcription</keyword>
<dbReference type="PROSITE" id="PS00028">
    <property type="entry name" value="ZINC_FINGER_C2H2_1"/>
    <property type="match status" value="11"/>
</dbReference>
<comment type="similarity">
    <text evidence="2">Belongs to the krueppel C2H2-type zinc-finger protein family.</text>
</comment>
<keyword evidence="5 11" id="KW-0863">Zinc-finger</keyword>
<feature type="domain" description="C2H2-type" evidence="13">
    <location>
        <begin position="166"/>
        <end position="194"/>
    </location>
</feature>
<name>A0A182RXB1_ANOFN</name>
<dbReference type="AlphaFoldDB" id="A0A182RXB1"/>
<feature type="domain" description="C2H2-type" evidence="13">
    <location>
        <begin position="289"/>
        <end position="316"/>
    </location>
</feature>
<accession>A0A182RXB1</accession>
<dbReference type="Pfam" id="PF13912">
    <property type="entry name" value="zf-C2H2_6"/>
    <property type="match status" value="1"/>
</dbReference>
<evidence type="ECO:0000256" key="1">
    <source>
        <dbReference type="ARBA" id="ARBA00004123"/>
    </source>
</evidence>
<dbReference type="PANTHER" id="PTHR24393">
    <property type="entry name" value="ZINC FINGER PROTEIN"/>
    <property type="match status" value="1"/>
</dbReference>
<feature type="domain" description="C2H2-type" evidence="13">
    <location>
        <begin position="257"/>
        <end position="284"/>
    </location>
</feature>
<proteinExistence type="inferred from homology"/>
<evidence type="ECO:0000259" key="13">
    <source>
        <dbReference type="PROSITE" id="PS50157"/>
    </source>
</evidence>
<keyword evidence="4" id="KW-0677">Repeat</keyword>
<keyword evidence="10" id="KW-0539">Nucleus</keyword>
<reference evidence="14" key="1">
    <citation type="submission" date="2020-05" db="UniProtKB">
        <authorList>
            <consortium name="EnsemblMetazoa"/>
        </authorList>
    </citation>
    <scope>IDENTIFICATION</scope>
    <source>
        <strain evidence="14">FUMOZ</strain>
    </source>
</reference>
<evidence type="ECO:0000256" key="3">
    <source>
        <dbReference type="ARBA" id="ARBA00022723"/>
    </source>
</evidence>
<dbReference type="GO" id="GO:0008270">
    <property type="term" value="F:zinc ion binding"/>
    <property type="evidence" value="ECO:0007669"/>
    <property type="project" value="UniProtKB-KW"/>
</dbReference>
<feature type="domain" description="C2H2-type" evidence="13">
    <location>
        <begin position="486"/>
        <end position="509"/>
    </location>
</feature>
<sequence length="878" mass="99179">MIGRNSVRAGSLRTSGTKKKEILVNVQVNGNDEIDLVPVIKKQEYGSTSDDVRDGDGEEDYEELSDNPDSDPDLLETEDGRLILDMKRSKYCGTCKKIFKTSLEQKNHKYKCPGVVDEVQDVILKERKAAKHANPGEEFHKYCNPNPDNPCYCCGEDVSTAHVGHIRCKFCPKSFKAYEYMERHLSSIHSDSDTFPCCYCNAKCSTQTILEEHLKTHDEGKPYACMACGKDFTRRYHLDRHEKHTKCGMVPKEVEVLPCEVCGKEFTRIDNLREHLRSHMGQGARKRDYQCPYCSKSFYGSSLLNIHIRTHTGEKPFPCDLCPMSFPSTGALRKHRRKHTGERPYRCNECSATFAARETLNRHRKTHTGEKPHECQECGKRFIQATQLRAHMLNHTGENAFQCSDCDETFSRKARLNEHIKFMHKGEQPFECDKCPKTFLRKDDLARHELIHSDVKPYECLVCRKFFTTKSAIMLHQRTHTEENPVQCKVCSGTFKRSDCLMRHMRSKHRDYLEKIIDETEKEQMEKRVAKREAEKEATVEIDGAVYQITTMDDGAPKDDAYNTHQTVEMFEVVEIPASTSDSITNLLPTTSVPFELIPIVDDTGAILGESGLVDFIDKPNIAPIRSTVEIVKKENVSLNESNSSANSSVTARPKLKESPRVSKVAVETMVGEGESPKRNVSSSTKPSGTGMKPKSEGATMRSPKVSPPVKTVTKQTKETSSPKDPLPTKQVKPVASPTTARPKEAKAKVANEAKVKRKRELKPAGSKRPRTDEDSIPIFLSDDMLECKISELLQMLMGDDMLRSFGWPNAPVEEVLGRVIMGCGHQPAKGEEAGDHTTRMRENTKILFSVTMDDDDIKALLNNHTVDEVIMHVLKNK</sequence>
<protein>
    <recommendedName>
        <fullName evidence="13">C2H2-type domain-containing protein</fullName>
    </recommendedName>
</protein>
<dbReference type="Pfam" id="PF00096">
    <property type="entry name" value="zf-C2H2"/>
    <property type="match status" value="8"/>
</dbReference>
<feature type="region of interest" description="Disordered" evidence="12">
    <location>
        <begin position="638"/>
        <end position="775"/>
    </location>
</feature>
<dbReference type="GO" id="GO:0001228">
    <property type="term" value="F:DNA-binding transcription activator activity, RNA polymerase II-specific"/>
    <property type="evidence" value="ECO:0007669"/>
    <property type="project" value="TreeGrafter"/>
</dbReference>
<evidence type="ECO:0000256" key="8">
    <source>
        <dbReference type="ARBA" id="ARBA00023125"/>
    </source>
</evidence>
<dbReference type="STRING" id="62324.A0A182RXB1"/>
<dbReference type="InterPro" id="IPR013087">
    <property type="entry name" value="Znf_C2H2_type"/>
</dbReference>
<feature type="domain" description="C2H2-type" evidence="13">
    <location>
        <begin position="430"/>
        <end position="457"/>
    </location>
</feature>
<feature type="domain" description="C2H2-type" evidence="13">
    <location>
        <begin position="317"/>
        <end position="344"/>
    </location>
</feature>
<feature type="domain" description="C2H2-type" evidence="13">
    <location>
        <begin position="401"/>
        <end position="429"/>
    </location>
</feature>
<dbReference type="SUPFAM" id="SSF57667">
    <property type="entry name" value="beta-beta-alpha zinc fingers"/>
    <property type="match status" value="6"/>
</dbReference>
<keyword evidence="8" id="KW-0238">DNA-binding</keyword>
<dbReference type="FunFam" id="3.30.160.60:FF:000065">
    <property type="entry name" value="B-cell CLL/lymphoma 6, member B"/>
    <property type="match status" value="1"/>
</dbReference>
<feature type="domain" description="C2H2-type" evidence="13">
    <location>
        <begin position="345"/>
        <end position="372"/>
    </location>
</feature>
<dbReference type="GO" id="GO:0005634">
    <property type="term" value="C:nucleus"/>
    <property type="evidence" value="ECO:0007669"/>
    <property type="project" value="UniProtKB-SubCell"/>
</dbReference>
<evidence type="ECO:0000256" key="6">
    <source>
        <dbReference type="ARBA" id="ARBA00022833"/>
    </source>
</evidence>
<dbReference type="Gene3D" id="3.30.160.60">
    <property type="entry name" value="Classic Zinc Finger"/>
    <property type="match status" value="11"/>
</dbReference>
<comment type="subcellular location">
    <subcellularLocation>
        <location evidence="1">Nucleus</location>
    </subcellularLocation>
</comment>
<dbReference type="FunFam" id="3.30.160.60:FF:000446">
    <property type="entry name" value="Zinc finger protein"/>
    <property type="match status" value="2"/>
</dbReference>
<dbReference type="PROSITE" id="PS50157">
    <property type="entry name" value="ZINC_FINGER_C2H2_2"/>
    <property type="match status" value="12"/>
</dbReference>